<accession>A0AAV7PEQ1</accession>
<feature type="compositionally biased region" description="Low complexity" evidence="1">
    <location>
        <begin position="63"/>
        <end position="73"/>
    </location>
</feature>
<organism evidence="2 3">
    <name type="scientific">Pleurodeles waltl</name>
    <name type="common">Iberian ribbed newt</name>
    <dbReference type="NCBI Taxonomy" id="8319"/>
    <lineage>
        <taxon>Eukaryota</taxon>
        <taxon>Metazoa</taxon>
        <taxon>Chordata</taxon>
        <taxon>Craniata</taxon>
        <taxon>Vertebrata</taxon>
        <taxon>Euteleostomi</taxon>
        <taxon>Amphibia</taxon>
        <taxon>Batrachia</taxon>
        <taxon>Caudata</taxon>
        <taxon>Salamandroidea</taxon>
        <taxon>Salamandridae</taxon>
        <taxon>Pleurodelinae</taxon>
        <taxon>Pleurodeles</taxon>
    </lineage>
</organism>
<sequence>MPSSARRRAADRGLQRWGRTVSPPTIARIGAVDRCCAEDGGRTGDAPSPSNTGGARTTPLRPAARSEAAASSSWGPDSGGVLIQRRTSL</sequence>
<comment type="caution">
    <text evidence="2">The sequence shown here is derived from an EMBL/GenBank/DDBJ whole genome shotgun (WGS) entry which is preliminary data.</text>
</comment>
<dbReference type="AlphaFoldDB" id="A0AAV7PEQ1"/>
<keyword evidence="3" id="KW-1185">Reference proteome</keyword>
<evidence type="ECO:0000313" key="3">
    <source>
        <dbReference type="Proteomes" id="UP001066276"/>
    </source>
</evidence>
<gene>
    <name evidence="2" type="ORF">NDU88_003988</name>
</gene>
<protein>
    <submittedName>
        <fullName evidence="2">Uncharacterized protein</fullName>
    </submittedName>
</protein>
<name>A0AAV7PEQ1_PLEWA</name>
<evidence type="ECO:0000256" key="1">
    <source>
        <dbReference type="SAM" id="MobiDB-lite"/>
    </source>
</evidence>
<dbReference type="Proteomes" id="UP001066276">
    <property type="component" value="Chromosome 7"/>
</dbReference>
<proteinExistence type="predicted"/>
<reference evidence="2" key="1">
    <citation type="journal article" date="2022" name="bioRxiv">
        <title>Sequencing and chromosome-scale assembly of the giantPleurodeles waltlgenome.</title>
        <authorList>
            <person name="Brown T."/>
            <person name="Elewa A."/>
            <person name="Iarovenko S."/>
            <person name="Subramanian E."/>
            <person name="Araus A.J."/>
            <person name="Petzold A."/>
            <person name="Susuki M."/>
            <person name="Suzuki K.-i.T."/>
            <person name="Hayashi T."/>
            <person name="Toyoda A."/>
            <person name="Oliveira C."/>
            <person name="Osipova E."/>
            <person name="Leigh N.D."/>
            <person name="Simon A."/>
            <person name="Yun M.H."/>
        </authorList>
    </citation>
    <scope>NUCLEOTIDE SEQUENCE</scope>
    <source>
        <strain evidence="2">20211129_DDA</strain>
        <tissue evidence="2">Liver</tissue>
    </source>
</reference>
<evidence type="ECO:0000313" key="2">
    <source>
        <dbReference type="EMBL" id="KAJ1125560.1"/>
    </source>
</evidence>
<feature type="region of interest" description="Disordered" evidence="1">
    <location>
        <begin position="36"/>
        <end position="89"/>
    </location>
</feature>
<dbReference type="EMBL" id="JANPWB010000011">
    <property type="protein sequence ID" value="KAJ1125560.1"/>
    <property type="molecule type" value="Genomic_DNA"/>
</dbReference>
<feature type="region of interest" description="Disordered" evidence="1">
    <location>
        <begin position="1"/>
        <end position="24"/>
    </location>
</feature>